<feature type="region of interest" description="Disordered" evidence="6">
    <location>
        <begin position="214"/>
        <end position="238"/>
    </location>
</feature>
<dbReference type="PANTHER" id="PTHR31082:SF4">
    <property type="entry name" value="PHEROMONE-REGULATED MEMBRANE PROTEIN 10"/>
    <property type="match status" value="1"/>
</dbReference>
<dbReference type="Pfam" id="PF00078">
    <property type="entry name" value="RVT_1"/>
    <property type="match status" value="1"/>
</dbReference>
<feature type="transmembrane region" description="Helical" evidence="7">
    <location>
        <begin position="497"/>
        <end position="518"/>
    </location>
</feature>
<proteinExistence type="inferred from homology"/>
<feature type="compositionally biased region" description="Basic residues" evidence="6">
    <location>
        <begin position="214"/>
        <end position="224"/>
    </location>
</feature>
<feature type="transmembrane region" description="Helical" evidence="7">
    <location>
        <begin position="530"/>
        <end position="554"/>
    </location>
</feature>
<comment type="subcellular location">
    <subcellularLocation>
        <location evidence="1">Membrane</location>
        <topology evidence="1">Multi-pass membrane protein</topology>
    </subcellularLocation>
</comment>
<dbReference type="InterPro" id="IPR000477">
    <property type="entry name" value="RT_dom"/>
</dbReference>
<feature type="transmembrane region" description="Helical" evidence="7">
    <location>
        <begin position="599"/>
        <end position="616"/>
    </location>
</feature>
<evidence type="ECO:0000256" key="1">
    <source>
        <dbReference type="ARBA" id="ARBA00004141"/>
    </source>
</evidence>
<dbReference type="GO" id="GO:0016020">
    <property type="term" value="C:membrane"/>
    <property type="evidence" value="ECO:0007669"/>
    <property type="project" value="UniProtKB-SubCell"/>
</dbReference>
<evidence type="ECO:0000256" key="2">
    <source>
        <dbReference type="ARBA" id="ARBA00022692"/>
    </source>
</evidence>
<keyword evidence="12" id="KW-1185">Reference proteome</keyword>
<feature type="transmembrane region" description="Helical" evidence="7">
    <location>
        <begin position="444"/>
        <end position="459"/>
    </location>
</feature>
<keyword evidence="2 7" id="KW-0812">Transmembrane</keyword>
<gene>
    <name evidence="11" type="ORF">BB561_001187</name>
</gene>
<organism evidence="11 12">
    <name type="scientific">Smittium simulii</name>
    <dbReference type="NCBI Taxonomy" id="133385"/>
    <lineage>
        <taxon>Eukaryota</taxon>
        <taxon>Fungi</taxon>
        <taxon>Fungi incertae sedis</taxon>
        <taxon>Zoopagomycota</taxon>
        <taxon>Kickxellomycotina</taxon>
        <taxon>Harpellomycetes</taxon>
        <taxon>Harpellales</taxon>
        <taxon>Legeriomycetaceae</taxon>
        <taxon>Smittium</taxon>
    </lineage>
</organism>
<dbReference type="Proteomes" id="UP000245383">
    <property type="component" value="Unassembled WGS sequence"/>
</dbReference>
<evidence type="ECO:0000256" key="4">
    <source>
        <dbReference type="ARBA" id="ARBA00023136"/>
    </source>
</evidence>
<dbReference type="InterPro" id="IPR051361">
    <property type="entry name" value="ThrE/Ser_Exporter"/>
</dbReference>
<name>A0A2T9YVP0_9FUNG</name>
<sequence>MSFNHNNDINFEKSHSTPVSAFNSLGASNNLPSSLTKSVQLALSSNNSTSQNIDKETLSSPVDSYNCITDTVLPKNDLLSSKISLPFVDNNLSITVGEPQFDKIEINLNCPETIIVDNVNISETTTIYLQNSASSSNKTKSAHFKTSGASKKHQTKSKLERVGGSSLIKSFKEKTMILETTPDAFQPKKTGYSAIEKEIENFALPIVMEMISKSRRNSPNHSRKPSVQLNSPNAPPNDLCDINKKVESFANNSSSNTASNVYPNYESSNIRQRRPGAVDSSINNINLQNDYDSQVKEKNVYNNINDFILYQKFLVKIGQSLGEYGCPLYRLEINLDRLSTHFGVNASFAAFPGFIVIFFSDSLNSNNETKVVKLETTFDLQKLELVDALLDDVIKGDLDVGMALTQLPLIKSLPPIYPWYIILFGYCIASMGVAPLAFNGGWRETWLSFFLGAFVYLFEQMGSALPEFRNLVEFTTAVVVGFITTALSKYVCFGSVVLSSIVVLLPGMILTTGFIELMARSMIMGSVKSLYALLVMLMLTFGVQVGQGLYIAGFSNFTELPHTLDISQCVPMSPYWWFLFFPVSMISICIMLNMPAKRWPLCILTSSIMFTTFLLFKNQLKLNQLSTVASAFALGLSSNICDKIFGTPPFIFLVPATMILVPGSVGVRTLSALFDGSSSAELISRMLTTCLSIVVGLFMATFVYPGLHDKKSGLLFADDAVILAESADELQKSFDTLTGWCKRWDMNVNNKKCGIMAINCSADTTFKIQNQLIPSVKEYKYLGIENDMPTKFKVIVIKAIILAVATYGGELFGMSATRCKPIQQVVDAATRTLAKCGKSAAMVRLRQELSLINLNIKTAVARTRAFGKWANLRTRISDLIKCPYKNRYNTCIYRRISICRTIASETIESILLICSRWQALRADILAQYINIYKAQVATKPPFLSASISIRLVGKLLGEELKLSNTRICKVPTVLCAKTTLVIVKSLKQSNFYANQLLTVLC</sequence>
<evidence type="ECO:0008006" key="13">
    <source>
        <dbReference type="Google" id="ProtNLM"/>
    </source>
</evidence>
<comment type="similarity">
    <text evidence="5">Belongs to the ThrE exporter (TC 2.A.79) family.</text>
</comment>
<evidence type="ECO:0000259" key="8">
    <source>
        <dbReference type="Pfam" id="PF00078"/>
    </source>
</evidence>
<dbReference type="AlphaFoldDB" id="A0A2T9YVP0"/>
<dbReference type="InterPro" id="IPR024528">
    <property type="entry name" value="ThrE_2"/>
</dbReference>
<evidence type="ECO:0000256" key="7">
    <source>
        <dbReference type="SAM" id="Phobius"/>
    </source>
</evidence>
<evidence type="ECO:0000256" key="5">
    <source>
        <dbReference type="ARBA" id="ARBA00034125"/>
    </source>
</evidence>
<dbReference type="EMBL" id="MBFR01000033">
    <property type="protein sequence ID" value="PVU96401.1"/>
    <property type="molecule type" value="Genomic_DNA"/>
</dbReference>
<feature type="transmembrane region" description="Helical" evidence="7">
    <location>
        <begin position="574"/>
        <end position="592"/>
    </location>
</feature>
<feature type="transmembrane region" description="Helical" evidence="7">
    <location>
        <begin position="682"/>
        <end position="704"/>
    </location>
</feature>
<accession>A0A2T9YVP0</accession>
<dbReference type="STRING" id="133385.A0A2T9YVP0"/>
<protein>
    <recommendedName>
        <fullName evidence="13">Threonine/serine exporter-like N-terminal domain-containing protein</fullName>
    </recommendedName>
</protein>
<feature type="domain" description="Reverse transcriptase" evidence="8">
    <location>
        <begin position="710"/>
        <end position="785"/>
    </location>
</feature>
<dbReference type="OrthoDB" id="413008at2759"/>
<feature type="transmembrane region" description="Helical" evidence="7">
    <location>
        <begin position="417"/>
        <end position="438"/>
    </location>
</feature>
<evidence type="ECO:0000313" key="12">
    <source>
        <dbReference type="Proteomes" id="UP000245383"/>
    </source>
</evidence>
<feature type="domain" description="Threonine/serine exporter-like N-terminal" evidence="9">
    <location>
        <begin position="313"/>
        <end position="547"/>
    </location>
</feature>
<reference evidence="11 12" key="1">
    <citation type="journal article" date="2018" name="MBio">
        <title>Comparative Genomics Reveals the Core Gene Toolbox for the Fungus-Insect Symbiosis.</title>
        <authorList>
            <person name="Wang Y."/>
            <person name="Stata M."/>
            <person name="Wang W."/>
            <person name="Stajich J.E."/>
            <person name="White M.M."/>
            <person name="Moncalvo J.M."/>
        </authorList>
    </citation>
    <scope>NUCLEOTIDE SEQUENCE [LARGE SCALE GENOMIC DNA]</scope>
    <source>
        <strain evidence="11 12">SWE-8-4</strain>
    </source>
</reference>
<evidence type="ECO:0000259" key="9">
    <source>
        <dbReference type="Pfam" id="PF06738"/>
    </source>
</evidence>
<keyword evidence="4 7" id="KW-0472">Membrane</keyword>
<dbReference type="InterPro" id="IPR010619">
    <property type="entry name" value="ThrE-like_N"/>
</dbReference>
<dbReference type="GO" id="GO:0022857">
    <property type="term" value="F:transmembrane transporter activity"/>
    <property type="evidence" value="ECO:0007669"/>
    <property type="project" value="InterPro"/>
</dbReference>
<evidence type="ECO:0000256" key="6">
    <source>
        <dbReference type="SAM" id="MobiDB-lite"/>
    </source>
</evidence>
<evidence type="ECO:0000313" key="11">
    <source>
        <dbReference type="EMBL" id="PVU96401.1"/>
    </source>
</evidence>
<feature type="transmembrane region" description="Helical" evidence="7">
    <location>
        <begin position="650"/>
        <end position="670"/>
    </location>
</feature>
<feature type="domain" description="Threonine/Serine exporter ThrE" evidence="10">
    <location>
        <begin position="579"/>
        <end position="703"/>
    </location>
</feature>
<dbReference type="PANTHER" id="PTHR31082">
    <property type="entry name" value="PHEROMONE-REGULATED MEMBRANE PROTEIN 10"/>
    <property type="match status" value="1"/>
</dbReference>
<evidence type="ECO:0000259" key="10">
    <source>
        <dbReference type="Pfam" id="PF12821"/>
    </source>
</evidence>
<dbReference type="Pfam" id="PF06738">
    <property type="entry name" value="ThrE"/>
    <property type="match status" value="1"/>
</dbReference>
<dbReference type="Pfam" id="PF12821">
    <property type="entry name" value="ThrE_2"/>
    <property type="match status" value="1"/>
</dbReference>
<feature type="region of interest" description="Disordered" evidence="6">
    <location>
        <begin position="138"/>
        <end position="160"/>
    </location>
</feature>
<keyword evidence="3 7" id="KW-1133">Transmembrane helix</keyword>
<comment type="caution">
    <text evidence="11">The sequence shown here is derived from an EMBL/GenBank/DDBJ whole genome shotgun (WGS) entry which is preliminary data.</text>
</comment>
<feature type="transmembrane region" description="Helical" evidence="7">
    <location>
        <begin position="342"/>
        <end position="360"/>
    </location>
</feature>
<evidence type="ECO:0000256" key="3">
    <source>
        <dbReference type="ARBA" id="ARBA00022989"/>
    </source>
</evidence>